<dbReference type="Pfam" id="PF04082">
    <property type="entry name" value="Fungal_trans"/>
    <property type="match status" value="1"/>
</dbReference>
<name>G7E7N4_MIXOS</name>
<keyword evidence="2" id="KW-0479">Metal-binding</keyword>
<dbReference type="InterPro" id="IPR001611">
    <property type="entry name" value="Leu-rich_rpt"/>
</dbReference>
<gene>
    <name evidence="7" type="primary">Mo05532</name>
    <name evidence="7" type="ORF">E5Q_05532</name>
</gene>
<evidence type="ECO:0000256" key="3">
    <source>
        <dbReference type="ARBA" id="ARBA00022737"/>
    </source>
</evidence>
<feature type="compositionally biased region" description="Acidic residues" evidence="5">
    <location>
        <begin position="996"/>
        <end position="1030"/>
    </location>
</feature>
<dbReference type="CDD" id="cd00067">
    <property type="entry name" value="GAL4"/>
    <property type="match status" value="1"/>
</dbReference>
<feature type="region of interest" description="Disordered" evidence="5">
    <location>
        <begin position="741"/>
        <end position="778"/>
    </location>
</feature>
<dbReference type="Pfam" id="PF13855">
    <property type="entry name" value="LRR_8"/>
    <property type="match status" value="1"/>
</dbReference>
<dbReference type="InterPro" id="IPR001138">
    <property type="entry name" value="Zn2Cys6_DnaBD"/>
</dbReference>
<keyword evidence="4" id="KW-0539">Nucleus</keyword>
<dbReference type="Gene3D" id="3.80.10.10">
    <property type="entry name" value="Ribonuclease Inhibitor"/>
    <property type="match status" value="2"/>
</dbReference>
<dbReference type="GO" id="GO:0008270">
    <property type="term" value="F:zinc ion binding"/>
    <property type="evidence" value="ECO:0007669"/>
    <property type="project" value="InterPro"/>
</dbReference>
<evidence type="ECO:0000256" key="5">
    <source>
        <dbReference type="SAM" id="MobiDB-lite"/>
    </source>
</evidence>
<evidence type="ECO:0000256" key="1">
    <source>
        <dbReference type="ARBA" id="ARBA00022614"/>
    </source>
</evidence>
<evidence type="ECO:0000259" key="6">
    <source>
        <dbReference type="PROSITE" id="PS50048"/>
    </source>
</evidence>
<reference evidence="7 8" key="2">
    <citation type="journal article" date="2012" name="Open Biol.">
        <title>Characteristics of nucleosomes and linker DNA regions on the genome of the basidiomycete Mixia osmundae revealed by mono- and dinucleosome mapping.</title>
        <authorList>
            <person name="Nishida H."/>
            <person name="Kondo S."/>
            <person name="Matsumoto T."/>
            <person name="Suzuki Y."/>
            <person name="Yoshikawa H."/>
            <person name="Taylor T.D."/>
            <person name="Sugiyama J."/>
        </authorList>
    </citation>
    <scope>NUCLEOTIDE SEQUENCE [LARGE SCALE GENOMIC DNA]</scope>
    <source>
        <strain evidence="8">CBS 9802 / IAM 14324 / JCM 22182 / KY 12970</strain>
    </source>
</reference>
<feature type="compositionally biased region" description="Polar residues" evidence="5">
    <location>
        <begin position="217"/>
        <end position="228"/>
    </location>
</feature>
<dbReference type="PROSITE" id="PS51450">
    <property type="entry name" value="LRR"/>
    <property type="match status" value="7"/>
</dbReference>
<feature type="region of interest" description="Disordered" evidence="5">
    <location>
        <begin position="88"/>
        <end position="118"/>
    </location>
</feature>
<dbReference type="FunFam" id="3.80.10.10:FF:000312">
    <property type="entry name" value="Protein phosphatases pp1 regulatory subunit, putative"/>
    <property type="match status" value="1"/>
</dbReference>
<dbReference type="SMART" id="SM00365">
    <property type="entry name" value="LRR_SD22"/>
    <property type="match status" value="10"/>
</dbReference>
<dbReference type="PANTHER" id="PTHR46910:SF38">
    <property type="entry name" value="ZN(2)-C6 FUNGAL-TYPE DOMAIN-CONTAINING PROTEIN"/>
    <property type="match status" value="1"/>
</dbReference>
<dbReference type="Gene3D" id="4.10.240.10">
    <property type="entry name" value="Zn(2)-C6 fungal-type DNA-binding domain"/>
    <property type="match status" value="1"/>
</dbReference>
<comment type="caution">
    <text evidence="7">The sequence shown here is derived from an EMBL/GenBank/DDBJ whole genome shotgun (WGS) entry which is preliminary data.</text>
</comment>
<dbReference type="eggNOG" id="KOG0531">
    <property type="taxonomic scope" value="Eukaryota"/>
</dbReference>
<dbReference type="SMART" id="SM00368">
    <property type="entry name" value="LRR_RI"/>
    <property type="match status" value="4"/>
</dbReference>
<dbReference type="InterPro" id="IPR036864">
    <property type="entry name" value="Zn2-C6_fun-type_DNA-bd_sf"/>
</dbReference>
<dbReference type="RefSeq" id="XP_014567012.1">
    <property type="nucleotide sequence ID" value="XM_014711526.1"/>
</dbReference>
<dbReference type="SMART" id="SM00906">
    <property type="entry name" value="Fungal_trans"/>
    <property type="match status" value="1"/>
</dbReference>
<dbReference type="STRING" id="764103.G7E7N4"/>
<dbReference type="SMART" id="SM00446">
    <property type="entry name" value="LRRcap"/>
    <property type="match status" value="1"/>
</dbReference>
<dbReference type="PROSITE" id="PS50048">
    <property type="entry name" value="ZN2_CY6_FUNGAL_2"/>
    <property type="match status" value="1"/>
</dbReference>
<feature type="compositionally biased region" description="Polar residues" evidence="5">
    <location>
        <begin position="980"/>
        <end position="993"/>
    </location>
</feature>
<keyword evidence="1" id="KW-0433">Leucine-rich repeat</keyword>
<dbReference type="SMART" id="SM00369">
    <property type="entry name" value="LRR_TYP"/>
    <property type="match status" value="6"/>
</dbReference>
<dbReference type="CDD" id="cd12148">
    <property type="entry name" value="fungal_TF_MHR"/>
    <property type="match status" value="1"/>
</dbReference>
<dbReference type="PROSITE" id="PS00463">
    <property type="entry name" value="ZN2_CY6_FUNGAL_1"/>
    <property type="match status" value="1"/>
</dbReference>
<evidence type="ECO:0000313" key="7">
    <source>
        <dbReference type="EMBL" id="GAA98844.1"/>
    </source>
</evidence>
<feature type="compositionally biased region" description="Low complexity" evidence="5">
    <location>
        <begin position="104"/>
        <end position="116"/>
    </location>
</feature>
<dbReference type="GO" id="GO:0000981">
    <property type="term" value="F:DNA-binding transcription factor activity, RNA polymerase II-specific"/>
    <property type="evidence" value="ECO:0007669"/>
    <property type="project" value="InterPro"/>
</dbReference>
<dbReference type="InterPro" id="IPR007219">
    <property type="entry name" value="XnlR_reg_dom"/>
</dbReference>
<dbReference type="InterPro" id="IPR032675">
    <property type="entry name" value="LRR_dom_sf"/>
</dbReference>
<dbReference type="InterPro" id="IPR025875">
    <property type="entry name" value="Leu-rich_rpt_4"/>
</dbReference>
<dbReference type="OrthoDB" id="266138at2759"/>
<reference evidence="7 8" key="1">
    <citation type="journal article" date="2011" name="J. Gen. Appl. Microbiol.">
        <title>Draft genome sequencing of the enigmatic basidiomycete Mixia osmundae.</title>
        <authorList>
            <person name="Nishida H."/>
            <person name="Nagatsuka Y."/>
            <person name="Sugiyama J."/>
        </authorList>
    </citation>
    <scope>NUCLEOTIDE SEQUENCE [LARGE SCALE GENOMIC DNA]</scope>
    <source>
        <strain evidence="8">CBS 9802 / IAM 14324 / JCM 22182 / KY 12970</strain>
    </source>
</reference>
<dbReference type="InterPro" id="IPR003603">
    <property type="entry name" value="U2A'_phosphoprotein32A_C"/>
</dbReference>
<dbReference type="EMBL" id="BABT02000165">
    <property type="protein sequence ID" value="GAA98844.1"/>
    <property type="molecule type" value="Genomic_DNA"/>
</dbReference>
<dbReference type="HOGENOM" id="CLU_259367_0_0_1"/>
<accession>G7E7N4</accession>
<keyword evidence="3" id="KW-0677">Repeat</keyword>
<feature type="region of interest" description="Disordered" evidence="5">
    <location>
        <begin position="960"/>
        <end position="1031"/>
    </location>
</feature>
<dbReference type="PANTHER" id="PTHR46910">
    <property type="entry name" value="TRANSCRIPTION FACTOR PDR1"/>
    <property type="match status" value="1"/>
</dbReference>
<dbReference type="Proteomes" id="UP000009131">
    <property type="component" value="Unassembled WGS sequence"/>
</dbReference>
<dbReference type="InterPro" id="IPR003591">
    <property type="entry name" value="Leu-rich_rpt_typical-subtyp"/>
</dbReference>
<protein>
    <recommendedName>
        <fullName evidence="6">Zn(2)-C6 fungal-type domain-containing protein</fullName>
    </recommendedName>
</protein>
<dbReference type="GO" id="GO:0003677">
    <property type="term" value="F:DNA binding"/>
    <property type="evidence" value="ECO:0007669"/>
    <property type="project" value="InterPro"/>
</dbReference>
<dbReference type="GO" id="GO:0006351">
    <property type="term" value="P:DNA-templated transcription"/>
    <property type="evidence" value="ECO:0007669"/>
    <property type="project" value="InterPro"/>
</dbReference>
<dbReference type="Pfam" id="PF12799">
    <property type="entry name" value="LRR_4"/>
    <property type="match status" value="2"/>
</dbReference>
<dbReference type="SUPFAM" id="SSF57701">
    <property type="entry name" value="Zn2/Cys6 DNA-binding domain"/>
    <property type="match status" value="1"/>
</dbReference>
<keyword evidence="8" id="KW-1185">Reference proteome</keyword>
<evidence type="ECO:0000313" key="8">
    <source>
        <dbReference type="Proteomes" id="UP000009131"/>
    </source>
</evidence>
<dbReference type="SMART" id="SM00364">
    <property type="entry name" value="LRR_BAC"/>
    <property type="match status" value="5"/>
</dbReference>
<dbReference type="InterPro" id="IPR050987">
    <property type="entry name" value="AtrR-like"/>
</dbReference>
<dbReference type="SUPFAM" id="SSF52058">
    <property type="entry name" value="L domain-like"/>
    <property type="match status" value="1"/>
</dbReference>
<feature type="domain" description="Zn(2)-C6 fungal-type" evidence="6">
    <location>
        <begin position="18"/>
        <end position="50"/>
    </location>
</feature>
<proteinExistence type="predicted"/>
<sequence>MYTPDPGDGVQRPRGGRACDTCRKKKIRCDGGSLDDPCSNCRTARRDCTFDENAKKRNPPKGYVEQLERRLETMETFLASLNLTLPPGTEGVMTADQSDSSFQPPDASASPTDSSTVYDDRPEGIILAPFSAPEYVQGTEAPTQFSVASTGRSFITFGPDEASNTLIGQELDASLANDIDQMSLEAGRYIGRSSGLTLAHTITSYTRTNGVSGSGTNGLASSSNTSSPVGPAPYQADRAWGSIRDKDDICYVRHERQSVSPVAGTSKSVVKAENQCFHERRMEAESRTGIKLNPLPDDDLVETLIALFFDKIAPTYPVVHKPSFMSDYNKKKHDAHPAFRGLLFSVLAIASRFSDDPRVLDETGSGLKSKLEGPPSGEARGYMYWFAAWRLQTPVSSAASLYDLQSLCLSCLYLMGASTPISAWLALGMAIRRAQDLGCHRQRNQIWRTSLLRDQLRKRVWWTLYSLDRKLSAGLGRPLAIQDEDVDLDLPLEVDDETLADLNTARTAEEVPAMPSTKPNLIMGFNCHVRLAKILGKALRTIYAIKRDDVRRDKLPLWEQRTAAELDSALNQWLEQLPAHLKWNAEDPHPQYGVQSAECLMSYYEVQILVHRDFLTPEQQSMLGFPSLAICTNAARSLSHLLAGVKRAGLLDMLWLNAPLASISAALILLVNHLGHANVRTLSSSSVQDVQKCLDVLSDLSERSAIAQRCYLGLVRLRDAGFTAAKAASVDQTLKRTRQPSVADFRGAQAGSSGFEPQQKRDRPDFATSPTDVVAPPLPFNTQQLSLDAFNGDPSFAVVPDIFNGVNADGFGGGLAPADFNQFLGMAALNSPPVQMPYQSYRAGSYPAVSPLASRSGAYGMPLSGETPYQVQPSGDQSSWPPANFAPGELDLMAVWPGPMATPAYAAYSPDYFMNMGVSGNDTTPSPASSSHVAGSTAKPAEVGVMVSDQAVTRIGAVSVQGRVTDEDDAPASPSSATTFALNGSHAQAGNGPNNEDNDEDDEEAEEHEADIQDTDDADPFSDVPEDTPELELTHARLRNIGSLRLKRFASLTRLCLRQNLIPSLVSKDGEPAQPLSALPKLEDLDLYDNRIARLEGLDGLTHLTSLDLSFNLIREIPEGVFKDCKALSTVYFIQNKIGKIQHLEDLKPTLTSLELGGNRLRKLEGLDQLTQLTELWLGKNKIPKLENLSTLSHLKILSIQSNRLTRIEGLEMLQSLEELYISHNGLTTLAGLEKNTSLKTLDVAGNRLTDIGTVKLLTNLEELWANDNKLADFQALEEVLSASVHPALDTVYFEGNPFQRTLGTTYRRKLMLMLPHLKQLDATFTS</sequence>
<organism evidence="7 8">
    <name type="scientific">Mixia osmundae (strain CBS 9802 / IAM 14324 / JCM 22182 / KY 12970)</name>
    <dbReference type="NCBI Taxonomy" id="764103"/>
    <lineage>
        <taxon>Eukaryota</taxon>
        <taxon>Fungi</taxon>
        <taxon>Dikarya</taxon>
        <taxon>Basidiomycota</taxon>
        <taxon>Pucciniomycotina</taxon>
        <taxon>Mixiomycetes</taxon>
        <taxon>Mixiales</taxon>
        <taxon>Mixiaceae</taxon>
        <taxon>Mixia</taxon>
    </lineage>
</organism>
<dbReference type="Pfam" id="PF00172">
    <property type="entry name" value="Zn_clus"/>
    <property type="match status" value="1"/>
</dbReference>
<evidence type="ECO:0000256" key="4">
    <source>
        <dbReference type="ARBA" id="ARBA00023242"/>
    </source>
</evidence>
<feature type="region of interest" description="Disordered" evidence="5">
    <location>
        <begin position="210"/>
        <end position="236"/>
    </location>
</feature>
<dbReference type="InParanoid" id="G7E7N4"/>
<dbReference type="SMART" id="SM00066">
    <property type="entry name" value="GAL4"/>
    <property type="match status" value="1"/>
</dbReference>
<evidence type="ECO:0000256" key="2">
    <source>
        <dbReference type="ARBA" id="ARBA00022723"/>
    </source>
</evidence>